<dbReference type="GO" id="GO:0045493">
    <property type="term" value="P:xylan catabolic process"/>
    <property type="evidence" value="ECO:0007669"/>
    <property type="project" value="InterPro"/>
</dbReference>
<name>A0A835IZW0_9MAGN</name>
<evidence type="ECO:0000313" key="3">
    <source>
        <dbReference type="Proteomes" id="UP000631114"/>
    </source>
</evidence>
<organism evidence="2 3">
    <name type="scientific">Coptis chinensis</name>
    <dbReference type="NCBI Taxonomy" id="261450"/>
    <lineage>
        <taxon>Eukaryota</taxon>
        <taxon>Viridiplantae</taxon>
        <taxon>Streptophyta</taxon>
        <taxon>Embryophyta</taxon>
        <taxon>Tracheophyta</taxon>
        <taxon>Spermatophyta</taxon>
        <taxon>Magnoliopsida</taxon>
        <taxon>Ranunculales</taxon>
        <taxon>Ranunculaceae</taxon>
        <taxon>Coptidoideae</taxon>
        <taxon>Coptis</taxon>
    </lineage>
</organism>
<proteinExistence type="predicted"/>
<keyword evidence="1" id="KW-0378">Hydrolase</keyword>
<dbReference type="InterPro" id="IPR036962">
    <property type="entry name" value="Glyco_hydro_3_N_sf"/>
</dbReference>
<dbReference type="OrthoDB" id="1731767at2759"/>
<dbReference type="GO" id="GO:0009044">
    <property type="term" value="F:xylan 1,4-beta-xylosidase activity"/>
    <property type="evidence" value="ECO:0007669"/>
    <property type="project" value="InterPro"/>
</dbReference>
<dbReference type="InterPro" id="IPR044993">
    <property type="entry name" value="BXL"/>
</dbReference>
<dbReference type="AlphaFoldDB" id="A0A835IZW0"/>
<dbReference type="Gene3D" id="3.20.20.300">
    <property type="entry name" value="Glycoside hydrolase, family 3, N-terminal domain"/>
    <property type="match status" value="1"/>
</dbReference>
<dbReference type="EMBL" id="JADFTS010000001">
    <property type="protein sequence ID" value="KAF9626779.1"/>
    <property type="molecule type" value="Genomic_DNA"/>
</dbReference>
<comment type="caution">
    <text evidence="2">The sequence shown here is derived from an EMBL/GenBank/DDBJ whole genome shotgun (WGS) entry which is preliminary data.</text>
</comment>
<dbReference type="GO" id="GO:0031222">
    <property type="term" value="P:arabinan catabolic process"/>
    <property type="evidence" value="ECO:0007669"/>
    <property type="project" value="TreeGrafter"/>
</dbReference>
<dbReference type="SUPFAM" id="SSF51445">
    <property type="entry name" value="(Trans)glycosidases"/>
    <property type="match status" value="1"/>
</dbReference>
<dbReference type="InterPro" id="IPR017853">
    <property type="entry name" value="GH"/>
</dbReference>
<reference evidence="2 3" key="1">
    <citation type="submission" date="2020-10" db="EMBL/GenBank/DDBJ databases">
        <title>The Coptis chinensis genome and diversification of protoberbering-type alkaloids.</title>
        <authorList>
            <person name="Wang B."/>
            <person name="Shu S."/>
            <person name="Song C."/>
            <person name="Liu Y."/>
        </authorList>
    </citation>
    <scope>NUCLEOTIDE SEQUENCE [LARGE SCALE GENOMIC DNA]</scope>
    <source>
        <strain evidence="2">HL-2020</strain>
        <tissue evidence="2">Leaf</tissue>
    </source>
</reference>
<dbReference type="PANTHER" id="PTHR42721">
    <property type="entry name" value="SUGAR HYDROLASE-RELATED"/>
    <property type="match status" value="1"/>
</dbReference>
<evidence type="ECO:0000256" key="1">
    <source>
        <dbReference type="ARBA" id="ARBA00022801"/>
    </source>
</evidence>
<gene>
    <name evidence="2" type="ORF">IFM89_039495</name>
</gene>
<dbReference type="GO" id="GO:0046556">
    <property type="term" value="F:alpha-L-arabinofuranosidase activity"/>
    <property type="evidence" value="ECO:0007669"/>
    <property type="project" value="TreeGrafter"/>
</dbReference>
<protein>
    <submittedName>
        <fullName evidence="2">Uncharacterized protein</fullName>
    </submittedName>
</protein>
<evidence type="ECO:0000313" key="2">
    <source>
        <dbReference type="EMBL" id="KAF9626779.1"/>
    </source>
</evidence>
<dbReference type="PANTHER" id="PTHR42721:SF11">
    <property type="entry name" value="BETA-D-XYLOSIDASE 5-RELATED"/>
    <property type="match status" value="1"/>
</dbReference>
<keyword evidence="3" id="KW-1185">Reference proteome</keyword>
<dbReference type="Proteomes" id="UP000631114">
    <property type="component" value="Unassembled WGS sequence"/>
</dbReference>
<sequence length="129" mass="13980">MIETLHYPFEMCVKEGDAASLVCSYNKVNGVRACADPKLLNETIRGLWDLHGYIVAECNYVKVMVSGHKYLNDTLVSAVAQSLKAGGVTSVNTILGILATINNPSLHDLQVYGIVVTISPVARMIADQE</sequence>
<accession>A0A835IZW0</accession>